<dbReference type="NCBIfam" id="TIGR01163">
    <property type="entry name" value="rpe"/>
    <property type="match status" value="1"/>
</dbReference>
<dbReference type="SUPFAM" id="SSF51366">
    <property type="entry name" value="Ribulose-phoshate binding barrel"/>
    <property type="match status" value="1"/>
</dbReference>
<proteinExistence type="inferred from homology"/>
<dbReference type="KEGG" id="atq:GH723_11950"/>
<reference evidence="15 16" key="1">
    <citation type="submission" date="2019-11" db="EMBL/GenBank/DDBJ databases">
        <authorList>
            <person name="He Y."/>
        </authorList>
    </citation>
    <scope>NUCLEOTIDE SEQUENCE [LARGE SCALE GENOMIC DNA]</scope>
    <source>
        <strain evidence="15 16">SCSIO 58843</strain>
    </source>
</reference>
<feature type="binding site" evidence="13">
    <location>
        <position position="73"/>
    </location>
    <ligand>
        <name>a divalent metal cation</name>
        <dbReference type="ChEBI" id="CHEBI:60240"/>
    </ligand>
</feature>
<evidence type="ECO:0000256" key="11">
    <source>
        <dbReference type="PIRNR" id="PIRNR001461"/>
    </source>
</evidence>
<dbReference type="HAMAP" id="MF_02227">
    <property type="entry name" value="RPE"/>
    <property type="match status" value="1"/>
</dbReference>
<comment type="caution">
    <text evidence="10">Lacks conserved residue(s) required for the propagation of feature annotation.</text>
</comment>
<evidence type="ECO:0000256" key="6">
    <source>
        <dbReference type="ARBA" id="ARBA00009541"/>
    </source>
</evidence>
<dbReference type="FunFam" id="3.20.20.70:FF:000004">
    <property type="entry name" value="Ribulose-phosphate 3-epimerase"/>
    <property type="match status" value="1"/>
</dbReference>
<dbReference type="InterPro" id="IPR026019">
    <property type="entry name" value="Ribul_P_3_epim"/>
</dbReference>
<dbReference type="PIRSF" id="PIRSF001461">
    <property type="entry name" value="RPE"/>
    <property type="match status" value="1"/>
</dbReference>
<dbReference type="CDD" id="cd00429">
    <property type="entry name" value="RPE"/>
    <property type="match status" value="1"/>
</dbReference>
<evidence type="ECO:0000256" key="8">
    <source>
        <dbReference type="ARBA" id="ARBA00022723"/>
    </source>
</evidence>
<feature type="binding site" evidence="13">
    <location>
        <position position="42"/>
    </location>
    <ligand>
        <name>a divalent metal cation</name>
        <dbReference type="ChEBI" id="CHEBI:60240"/>
    </ligand>
</feature>
<dbReference type="RefSeq" id="WP_153759856.1">
    <property type="nucleotide sequence ID" value="NZ_CP045851.1"/>
</dbReference>
<dbReference type="Pfam" id="PF00834">
    <property type="entry name" value="Ribul_P_3_epim"/>
    <property type="match status" value="1"/>
</dbReference>
<dbReference type="InterPro" id="IPR000056">
    <property type="entry name" value="Ribul_P_3_epim-like"/>
</dbReference>
<comment type="cofactor">
    <cofactor evidence="3">
        <name>Co(2+)</name>
        <dbReference type="ChEBI" id="CHEBI:48828"/>
    </cofactor>
</comment>
<comment type="function">
    <text evidence="10">Catalyzes the reversible epimerization of D-ribulose 5-phosphate to D-xylulose 5-phosphate.</text>
</comment>
<evidence type="ECO:0000256" key="9">
    <source>
        <dbReference type="ARBA" id="ARBA00023235"/>
    </source>
</evidence>
<dbReference type="Proteomes" id="UP000334019">
    <property type="component" value="Chromosome"/>
</dbReference>
<evidence type="ECO:0000256" key="2">
    <source>
        <dbReference type="ARBA" id="ARBA00001936"/>
    </source>
</evidence>
<keyword evidence="8 10" id="KW-0479">Metal-binding</keyword>
<dbReference type="InterPro" id="IPR013785">
    <property type="entry name" value="Aldolase_TIM"/>
</dbReference>
<keyword evidence="9 10" id="KW-0413">Isomerase</keyword>
<keyword evidence="13" id="KW-0464">Manganese</keyword>
<feature type="active site" description="Proton acceptor" evidence="10 12">
    <location>
        <position position="42"/>
    </location>
</feature>
<accession>A0A5Q2RPE5</accession>
<comment type="cofactor">
    <cofactor evidence="4">
        <name>Zn(2+)</name>
        <dbReference type="ChEBI" id="CHEBI:29105"/>
    </cofactor>
</comment>
<dbReference type="PANTHER" id="PTHR11749">
    <property type="entry name" value="RIBULOSE-5-PHOSPHATE-3-EPIMERASE"/>
    <property type="match status" value="1"/>
</dbReference>
<evidence type="ECO:0000256" key="14">
    <source>
        <dbReference type="PIRSR" id="PIRSR001461-3"/>
    </source>
</evidence>
<sequence>MSDQPPSRPIQIVPSVLPADFSKLGEECRALEEAGVDRIQWDVMDGVFVPNLTFGPDVIAACRDHVEVPFEAHLMVEDPDLLAARYVEAGCGMLIVHAETARHLHRTLGAIRDMDASPAVALNPSTPVDAVRHVLDLVDMVLVMTVNPGFGGQDYIATMEPKVAELRRLIVEGGYDVDIEVDGGIGPGTIGGAASAGANVLVAGSALYRDPEGLGHAVSDLRARAEAAVAQG</sequence>
<name>A0A5Q2RPE5_9ACTN</name>
<evidence type="ECO:0000313" key="15">
    <source>
        <dbReference type="EMBL" id="QGG95750.1"/>
    </source>
</evidence>
<evidence type="ECO:0000256" key="12">
    <source>
        <dbReference type="PIRSR" id="PIRSR001461-1"/>
    </source>
</evidence>
<comment type="similarity">
    <text evidence="6 10 11">Belongs to the ribulose-phosphate 3-epimerase family.</text>
</comment>
<evidence type="ECO:0000313" key="16">
    <source>
        <dbReference type="Proteomes" id="UP000334019"/>
    </source>
</evidence>
<comment type="cofactor">
    <cofactor evidence="2">
        <name>Mn(2+)</name>
        <dbReference type="ChEBI" id="CHEBI:29035"/>
    </cofactor>
</comment>
<evidence type="ECO:0000256" key="5">
    <source>
        <dbReference type="ARBA" id="ARBA00001954"/>
    </source>
</evidence>
<dbReference type="Gene3D" id="3.20.20.70">
    <property type="entry name" value="Aldolase class I"/>
    <property type="match status" value="1"/>
</dbReference>
<dbReference type="EMBL" id="CP045851">
    <property type="protein sequence ID" value="QGG95750.1"/>
    <property type="molecule type" value="Genomic_DNA"/>
</dbReference>
<protein>
    <recommendedName>
        <fullName evidence="7 10">Ribulose-phosphate 3-epimerase</fullName>
        <ecNumber evidence="7 10">5.1.3.1</ecNumber>
    </recommendedName>
</protein>
<keyword evidence="16" id="KW-1185">Reference proteome</keyword>
<comment type="pathway">
    <text evidence="10">Carbohydrate degradation.</text>
</comment>
<feature type="binding site" evidence="10 14">
    <location>
        <begin position="204"/>
        <end position="205"/>
    </location>
    <ligand>
        <name>substrate</name>
    </ligand>
</feature>
<evidence type="ECO:0000256" key="1">
    <source>
        <dbReference type="ARBA" id="ARBA00001782"/>
    </source>
</evidence>
<keyword evidence="13" id="KW-0862">Zinc</keyword>
<dbReference type="GO" id="GO:0019323">
    <property type="term" value="P:pentose catabolic process"/>
    <property type="evidence" value="ECO:0007669"/>
    <property type="project" value="UniProtKB-UniRule"/>
</dbReference>
<dbReference type="NCBIfam" id="NF004076">
    <property type="entry name" value="PRK05581.1-4"/>
    <property type="match status" value="1"/>
</dbReference>
<dbReference type="GO" id="GO:0004750">
    <property type="term" value="F:D-ribulose-phosphate 3-epimerase activity"/>
    <property type="evidence" value="ECO:0007669"/>
    <property type="project" value="UniProtKB-UniRule"/>
</dbReference>
<evidence type="ECO:0000256" key="10">
    <source>
        <dbReference type="HAMAP-Rule" id="MF_02227"/>
    </source>
</evidence>
<dbReference type="EC" id="5.1.3.1" evidence="7 10"/>
<feature type="binding site" evidence="14">
    <location>
        <position position="184"/>
    </location>
    <ligand>
        <name>substrate</name>
    </ligand>
</feature>
<feature type="binding site" evidence="13">
    <location>
        <position position="182"/>
    </location>
    <ligand>
        <name>a divalent metal cation</name>
        <dbReference type="ChEBI" id="CHEBI:60240"/>
    </ligand>
</feature>
<feature type="binding site" evidence="10 14">
    <location>
        <position position="15"/>
    </location>
    <ligand>
        <name>substrate</name>
    </ligand>
</feature>
<keyword evidence="10 11" id="KW-0119">Carbohydrate metabolism</keyword>
<dbReference type="GO" id="GO:0046872">
    <property type="term" value="F:metal ion binding"/>
    <property type="evidence" value="ECO:0007669"/>
    <property type="project" value="UniProtKB-UniRule"/>
</dbReference>
<dbReference type="AlphaFoldDB" id="A0A5Q2RPE5"/>
<feature type="active site" description="Proton donor" evidence="10 12">
    <location>
        <position position="182"/>
    </location>
</feature>
<dbReference type="GO" id="GO:0005737">
    <property type="term" value="C:cytoplasm"/>
    <property type="evidence" value="ECO:0007669"/>
    <property type="project" value="UniProtKB-ARBA"/>
</dbReference>
<evidence type="ECO:0000256" key="4">
    <source>
        <dbReference type="ARBA" id="ARBA00001947"/>
    </source>
</evidence>
<feature type="binding site" evidence="10">
    <location>
        <begin position="182"/>
        <end position="184"/>
    </location>
    <ligand>
        <name>substrate</name>
    </ligand>
</feature>
<organism evidence="15 16">
    <name type="scientific">Actinomarinicola tropica</name>
    <dbReference type="NCBI Taxonomy" id="2789776"/>
    <lineage>
        <taxon>Bacteria</taxon>
        <taxon>Bacillati</taxon>
        <taxon>Actinomycetota</taxon>
        <taxon>Acidimicrobiia</taxon>
        <taxon>Acidimicrobiales</taxon>
        <taxon>Iamiaceae</taxon>
        <taxon>Actinomarinicola</taxon>
    </lineage>
</organism>
<comment type="catalytic activity">
    <reaction evidence="1 10 11">
        <text>D-ribulose 5-phosphate = D-xylulose 5-phosphate</text>
        <dbReference type="Rhea" id="RHEA:13677"/>
        <dbReference type="ChEBI" id="CHEBI:57737"/>
        <dbReference type="ChEBI" id="CHEBI:58121"/>
        <dbReference type="EC" id="5.1.3.1"/>
    </reaction>
</comment>
<feature type="binding site" evidence="10 14">
    <location>
        <position position="73"/>
    </location>
    <ligand>
        <name>substrate</name>
    </ligand>
</feature>
<dbReference type="InterPro" id="IPR011060">
    <property type="entry name" value="RibuloseP-bd_barrel"/>
</dbReference>
<comment type="cofactor">
    <cofactor evidence="5">
        <name>Fe(2+)</name>
        <dbReference type="ChEBI" id="CHEBI:29033"/>
    </cofactor>
</comment>
<gene>
    <name evidence="10 15" type="primary">rpe</name>
    <name evidence="15" type="ORF">GH723_11950</name>
</gene>
<evidence type="ECO:0000256" key="3">
    <source>
        <dbReference type="ARBA" id="ARBA00001941"/>
    </source>
</evidence>
<dbReference type="GO" id="GO:0006098">
    <property type="term" value="P:pentose-phosphate shunt"/>
    <property type="evidence" value="ECO:0007669"/>
    <property type="project" value="UniProtKB-UniRule"/>
</dbReference>
<evidence type="ECO:0000256" key="13">
    <source>
        <dbReference type="PIRSR" id="PIRSR001461-2"/>
    </source>
</evidence>
<evidence type="ECO:0000256" key="7">
    <source>
        <dbReference type="ARBA" id="ARBA00013188"/>
    </source>
</evidence>
<feature type="binding site" evidence="10 14">
    <location>
        <begin position="149"/>
        <end position="152"/>
    </location>
    <ligand>
        <name>substrate</name>
    </ligand>
</feature>
<keyword evidence="13" id="KW-0170">Cobalt</keyword>
<comment type="cofactor">
    <cofactor evidence="10 13">
        <name>a divalent metal cation</name>
        <dbReference type="ChEBI" id="CHEBI:60240"/>
    </cofactor>
    <text evidence="10 13">Binds 1 divalent metal cation per subunit.</text>
</comment>